<accession>A0ABQ9MWN4</accession>
<name>A0ABQ9MWN4_HEVBR</name>
<dbReference type="EMBL" id="JARPOI010000004">
    <property type="protein sequence ID" value="KAJ9183398.1"/>
    <property type="molecule type" value="Genomic_DNA"/>
</dbReference>
<comment type="caution">
    <text evidence="1">The sequence shown here is derived from an EMBL/GenBank/DDBJ whole genome shotgun (WGS) entry which is preliminary data.</text>
</comment>
<dbReference type="Proteomes" id="UP001174677">
    <property type="component" value="Chromosome 4"/>
</dbReference>
<dbReference type="PANTHER" id="PTHR33240:SF16">
    <property type="match status" value="1"/>
</dbReference>
<protein>
    <recommendedName>
        <fullName evidence="3">Retrotransposon gag domain-containing protein</fullName>
    </recommendedName>
</protein>
<evidence type="ECO:0000313" key="1">
    <source>
        <dbReference type="EMBL" id="KAJ9183398.1"/>
    </source>
</evidence>
<keyword evidence="2" id="KW-1185">Reference proteome</keyword>
<gene>
    <name evidence="1" type="ORF">P3X46_007260</name>
</gene>
<dbReference type="PANTHER" id="PTHR33240">
    <property type="entry name" value="OS08G0508500 PROTEIN"/>
    <property type="match status" value="1"/>
</dbReference>
<evidence type="ECO:0000313" key="2">
    <source>
        <dbReference type="Proteomes" id="UP001174677"/>
    </source>
</evidence>
<sequence length="169" mass="19468">MVKQKKEEILREYVARFNIEALQVSNIDNTKAIEGRLKGTISTKFFKSLRAFVSFSTQDDWGHKTPHDDALVIETIIHNFWVKKVLVDNGSKVNLVHDVVYQQLMVHMDFLIPNQVPINGQGRVSVLVERKVRLALTLKEEPIVRTQFAAFFVVKLLMPYNYPQSNNAI</sequence>
<reference evidence="1" key="1">
    <citation type="journal article" date="2023" name="Plant Biotechnol. J.">
        <title>Chromosome-level wild Hevea brasiliensis genome provides new tools for genomic-assisted breeding and valuable loci to elevate rubber yield.</title>
        <authorList>
            <person name="Cheng H."/>
            <person name="Song X."/>
            <person name="Hu Y."/>
            <person name="Wu T."/>
            <person name="Yang Q."/>
            <person name="An Z."/>
            <person name="Feng S."/>
            <person name="Deng Z."/>
            <person name="Wu W."/>
            <person name="Zeng X."/>
            <person name="Tu M."/>
            <person name="Wang X."/>
            <person name="Huang H."/>
        </authorList>
    </citation>
    <scope>NUCLEOTIDE SEQUENCE</scope>
    <source>
        <strain evidence="1">MT/VB/25A 57/8</strain>
    </source>
</reference>
<evidence type="ECO:0008006" key="3">
    <source>
        <dbReference type="Google" id="ProtNLM"/>
    </source>
</evidence>
<proteinExistence type="predicted"/>
<organism evidence="1 2">
    <name type="scientific">Hevea brasiliensis</name>
    <name type="common">Para rubber tree</name>
    <name type="synonym">Siphonia brasiliensis</name>
    <dbReference type="NCBI Taxonomy" id="3981"/>
    <lineage>
        <taxon>Eukaryota</taxon>
        <taxon>Viridiplantae</taxon>
        <taxon>Streptophyta</taxon>
        <taxon>Embryophyta</taxon>
        <taxon>Tracheophyta</taxon>
        <taxon>Spermatophyta</taxon>
        <taxon>Magnoliopsida</taxon>
        <taxon>eudicotyledons</taxon>
        <taxon>Gunneridae</taxon>
        <taxon>Pentapetalae</taxon>
        <taxon>rosids</taxon>
        <taxon>fabids</taxon>
        <taxon>Malpighiales</taxon>
        <taxon>Euphorbiaceae</taxon>
        <taxon>Crotonoideae</taxon>
        <taxon>Micrandreae</taxon>
        <taxon>Hevea</taxon>
    </lineage>
</organism>